<dbReference type="EC" id="6.3.2.6" evidence="3"/>
<dbReference type="Pfam" id="PF01259">
    <property type="entry name" value="SAICAR_synt"/>
    <property type="match status" value="1"/>
</dbReference>
<evidence type="ECO:0000256" key="1">
    <source>
        <dbReference type="ARBA" id="ARBA00004672"/>
    </source>
</evidence>
<dbReference type="PANTHER" id="PTHR43700">
    <property type="entry name" value="PHOSPHORIBOSYLAMINOIMIDAZOLE-SUCCINOCARBOXAMIDE SYNTHASE"/>
    <property type="match status" value="1"/>
</dbReference>
<evidence type="ECO:0000256" key="5">
    <source>
        <dbReference type="ARBA" id="ARBA00022741"/>
    </source>
</evidence>
<evidence type="ECO:0000256" key="4">
    <source>
        <dbReference type="ARBA" id="ARBA00022598"/>
    </source>
</evidence>
<dbReference type="Gene3D" id="3.30.470.20">
    <property type="entry name" value="ATP-grasp fold, B domain"/>
    <property type="match status" value="1"/>
</dbReference>
<feature type="domain" description="SAICAR synthetase/ADE2 N-terminal" evidence="10">
    <location>
        <begin position="2"/>
        <end position="43"/>
    </location>
</feature>
<evidence type="ECO:0000256" key="3">
    <source>
        <dbReference type="ARBA" id="ARBA00012217"/>
    </source>
</evidence>
<dbReference type="GO" id="GO:0005737">
    <property type="term" value="C:cytoplasm"/>
    <property type="evidence" value="ECO:0007669"/>
    <property type="project" value="TreeGrafter"/>
</dbReference>
<reference evidence="11 12" key="2">
    <citation type="submission" date="2009-03" db="EMBL/GenBank/DDBJ databases">
        <title>Draft genome sequence of Coprococcus comes (ATCC 27758).</title>
        <authorList>
            <person name="Sudarsanam P."/>
            <person name="Ley R."/>
            <person name="Guruge J."/>
            <person name="Turnbaugh P.J."/>
            <person name="Mahowald M."/>
            <person name="Liep D."/>
            <person name="Gordon J."/>
        </authorList>
    </citation>
    <scope>NUCLEOTIDE SEQUENCE [LARGE SCALE GENOMIC DNA]</scope>
    <source>
        <strain evidence="11 12">ATCC 27758</strain>
    </source>
</reference>
<proteinExistence type="inferred from homology"/>
<comment type="similarity">
    <text evidence="2">Belongs to the SAICAR synthetase family.</text>
</comment>
<dbReference type="GO" id="GO:0006189">
    <property type="term" value="P:'de novo' IMP biosynthetic process"/>
    <property type="evidence" value="ECO:0007669"/>
    <property type="project" value="UniProtKB-UniPathway"/>
</dbReference>
<dbReference type="EMBL" id="ABVR01000029">
    <property type="protein sequence ID" value="EEG91524.1"/>
    <property type="molecule type" value="Genomic_DNA"/>
</dbReference>
<evidence type="ECO:0000313" key="12">
    <source>
        <dbReference type="Proteomes" id="UP000003793"/>
    </source>
</evidence>
<evidence type="ECO:0000256" key="8">
    <source>
        <dbReference type="ARBA" id="ARBA00048475"/>
    </source>
</evidence>
<dbReference type="UniPathway" id="UPA00074">
    <property type="reaction ID" value="UER00131"/>
</dbReference>
<feature type="region of interest" description="Disordered" evidence="9">
    <location>
        <begin position="1"/>
        <end position="22"/>
    </location>
</feature>
<dbReference type="InterPro" id="IPR028923">
    <property type="entry name" value="SAICAR_synt/ADE2_N"/>
</dbReference>
<dbReference type="PANTHER" id="PTHR43700:SF1">
    <property type="entry name" value="PHOSPHORIBOSYLAMINOIMIDAZOLE-SUCCINOCARBOXAMIDE SYNTHASE"/>
    <property type="match status" value="1"/>
</dbReference>
<evidence type="ECO:0000313" key="11">
    <source>
        <dbReference type="EMBL" id="EEG91524.1"/>
    </source>
</evidence>
<gene>
    <name evidence="11" type="ORF">COPCOM_00219</name>
</gene>
<evidence type="ECO:0000259" key="10">
    <source>
        <dbReference type="Pfam" id="PF01259"/>
    </source>
</evidence>
<keyword evidence="7" id="KW-0067">ATP-binding</keyword>
<keyword evidence="6" id="KW-0658">Purine biosynthesis</keyword>
<evidence type="ECO:0000256" key="2">
    <source>
        <dbReference type="ARBA" id="ARBA00010190"/>
    </source>
</evidence>
<organism evidence="11 12">
    <name type="scientific">Coprococcus comes ATCC 27758</name>
    <dbReference type="NCBI Taxonomy" id="470146"/>
    <lineage>
        <taxon>Bacteria</taxon>
        <taxon>Bacillati</taxon>
        <taxon>Bacillota</taxon>
        <taxon>Clostridia</taxon>
        <taxon>Lachnospirales</taxon>
        <taxon>Lachnospiraceae</taxon>
        <taxon>Coprococcus</taxon>
    </lineage>
</organism>
<dbReference type="GO" id="GO:0004639">
    <property type="term" value="F:phosphoribosylaminoimidazolesuccinocarboxamide synthase activity"/>
    <property type="evidence" value="ECO:0007669"/>
    <property type="project" value="UniProtKB-EC"/>
</dbReference>
<dbReference type="SUPFAM" id="SSF56104">
    <property type="entry name" value="SAICAR synthase-like"/>
    <property type="match status" value="1"/>
</dbReference>
<dbReference type="Proteomes" id="UP000003793">
    <property type="component" value="Unassembled WGS sequence"/>
</dbReference>
<evidence type="ECO:0000256" key="6">
    <source>
        <dbReference type="ARBA" id="ARBA00022755"/>
    </source>
</evidence>
<dbReference type="AlphaFoldDB" id="C0B4Z9"/>
<evidence type="ECO:0000256" key="9">
    <source>
        <dbReference type="SAM" id="MobiDB-lite"/>
    </source>
</evidence>
<reference evidence="11 12" key="1">
    <citation type="submission" date="2009-02" db="EMBL/GenBank/DDBJ databases">
        <authorList>
            <person name="Fulton L."/>
            <person name="Clifton S."/>
            <person name="Fulton B."/>
            <person name="Xu J."/>
            <person name="Minx P."/>
            <person name="Pepin K.H."/>
            <person name="Johnson M."/>
            <person name="Bhonagiri V."/>
            <person name="Nash W.E."/>
            <person name="Mardis E.R."/>
            <person name="Wilson R.K."/>
        </authorList>
    </citation>
    <scope>NUCLEOTIDE SEQUENCE [LARGE SCALE GENOMIC DNA]</scope>
    <source>
        <strain evidence="11 12">ATCC 27758</strain>
    </source>
</reference>
<dbReference type="GO" id="GO:0005524">
    <property type="term" value="F:ATP binding"/>
    <property type="evidence" value="ECO:0007669"/>
    <property type="project" value="UniProtKB-KW"/>
</dbReference>
<name>C0B4Z9_9FIRM</name>
<dbReference type="HOGENOM" id="CLU_2681375_0_0_9"/>
<sequence length="74" mass="8505">MVIGDEMLTPDSSRFWPADGYEPGHGQPSFDKQFARDWLTANPDNNWTLPQEIVDKTIEKYLQAYEMLTGEKLA</sequence>
<comment type="pathway">
    <text evidence="1">Purine metabolism; IMP biosynthesis via de novo pathway; 5-amino-1-(5-phospho-D-ribosyl)imidazole-4-carboxamide from 5-amino-1-(5-phospho-D-ribosyl)imidazole-4-carboxylate: step 1/2.</text>
</comment>
<accession>C0B4Z9</accession>
<comment type="catalytic activity">
    <reaction evidence="8">
        <text>5-amino-1-(5-phospho-D-ribosyl)imidazole-4-carboxylate + L-aspartate + ATP = (2S)-2-[5-amino-1-(5-phospho-beta-D-ribosyl)imidazole-4-carboxamido]succinate + ADP + phosphate + 2 H(+)</text>
        <dbReference type="Rhea" id="RHEA:22628"/>
        <dbReference type="ChEBI" id="CHEBI:15378"/>
        <dbReference type="ChEBI" id="CHEBI:29991"/>
        <dbReference type="ChEBI" id="CHEBI:30616"/>
        <dbReference type="ChEBI" id="CHEBI:43474"/>
        <dbReference type="ChEBI" id="CHEBI:58443"/>
        <dbReference type="ChEBI" id="CHEBI:77657"/>
        <dbReference type="ChEBI" id="CHEBI:456216"/>
        <dbReference type="EC" id="6.3.2.6"/>
    </reaction>
</comment>
<evidence type="ECO:0000256" key="7">
    <source>
        <dbReference type="ARBA" id="ARBA00022840"/>
    </source>
</evidence>
<protein>
    <recommendedName>
        <fullName evidence="3">phosphoribosylaminoimidazolesuccinocarboxamide synthase</fullName>
        <ecNumber evidence="3">6.3.2.6</ecNumber>
    </recommendedName>
</protein>
<comment type="caution">
    <text evidence="11">The sequence shown here is derived from an EMBL/GenBank/DDBJ whole genome shotgun (WGS) entry which is preliminary data.</text>
</comment>
<keyword evidence="5" id="KW-0547">Nucleotide-binding</keyword>
<keyword evidence="4" id="KW-0436">Ligase</keyword>